<evidence type="ECO:0000313" key="1">
    <source>
        <dbReference type="EMBL" id="AJG24144.1"/>
    </source>
</evidence>
<dbReference type="GO" id="GO:0006629">
    <property type="term" value="P:lipid metabolic process"/>
    <property type="evidence" value="ECO:0007669"/>
    <property type="project" value="InterPro"/>
</dbReference>
<dbReference type="GO" id="GO:0008374">
    <property type="term" value="F:O-acyltransferase activity"/>
    <property type="evidence" value="ECO:0007669"/>
    <property type="project" value="InterPro"/>
</dbReference>
<dbReference type="STRING" id="68895.RR42_s2562"/>
<name>A0A0C4YQ66_9BURK</name>
<dbReference type="InterPro" id="IPR029058">
    <property type="entry name" value="AB_hydrolase_fold"/>
</dbReference>
<organism evidence="1 2">
    <name type="scientific">Cupriavidus basilensis</name>
    <dbReference type="NCBI Taxonomy" id="68895"/>
    <lineage>
        <taxon>Bacteria</taxon>
        <taxon>Pseudomonadati</taxon>
        <taxon>Pseudomonadota</taxon>
        <taxon>Betaproteobacteria</taxon>
        <taxon>Burkholderiales</taxon>
        <taxon>Burkholderiaceae</taxon>
        <taxon>Cupriavidus</taxon>
    </lineage>
</organism>
<evidence type="ECO:0000313" key="2">
    <source>
        <dbReference type="Proteomes" id="UP000031843"/>
    </source>
</evidence>
<dbReference type="EMBL" id="CP010537">
    <property type="protein sequence ID" value="AJG24144.1"/>
    <property type="molecule type" value="Genomic_DNA"/>
</dbReference>
<sequence>MATVERVIPPAIADDGSVHYSSVMSPSDDSIAVCHMVPDRVIPVIFVPGVMGTNLMGSDGKHVWLVNGKGSVSKAWAIRGPDKRKRVLDPKKTQVYAGGAIPQGTHQNDAELKRRGWGEVGFMSYGTFLPWLENALNDADQCKTGERARLMKTLVANAPGVELLTHDEVALSYKYQLPLHAVGYNWLQSNAESAKRLDGKIQEFMAYYRSKGYMCDYVIIVTHSMGGLVSRYYSEMMGGSKHVLGVLHGVMPATGSATAYKRVKAGTEMPAGIALGVNAAEMTAVFAQSPGPLQLLPSPEYGMGWLQLKDGNNTVGLPKADPYKEIYTVRGKWWGLCDDKLINPLDPKKATIERDWIGFVDLIRDEVEKFQTKISRKYHATTYAFYGDDPSHKTWGDVVWERRISSALRLFDAYPKVDDLAAGRVLQDLGRGEQTVHQHTGGRPLATGFLLKDAAENGDGTVPIRSGAAPGRRVKACVPYPGVDHEGAYKNRPQQLFALWAITKIACGVAKTSMAYKS</sequence>
<dbReference type="Gene3D" id="3.40.50.1820">
    <property type="entry name" value="alpha/beta hydrolase"/>
    <property type="match status" value="1"/>
</dbReference>
<dbReference type="KEGG" id="cbw:RR42_s2562"/>
<dbReference type="RefSeq" id="WP_043356177.1">
    <property type="nucleotide sequence ID" value="NZ_CP010537.1"/>
</dbReference>
<accession>A0A0C4YQ66</accession>
<dbReference type="AlphaFoldDB" id="A0A0C4YQ66"/>
<dbReference type="InterPro" id="IPR003386">
    <property type="entry name" value="LACT/PDAT_acylTrfase"/>
</dbReference>
<dbReference type="Proteomes" id="UP000031843">
    <property type="component" value="Chromosome secondary"/>
</dbReference>
<reference evidence="1 2" key="1">
    <citation type="journal article" date="2015" name="Genome Announc.">
        <title>Complete Genome Sequence of Cupriavidus basilensis 4G11, Isolated from the Oak Ridge Field Research Center Site.</title>
        <authorList>
            <person name="Ray J."/>
            <person name="Waters R.J."/>
            <person name="Skerker J.M."/>
            <person name="Kuehl J.V."/>
            <person name="Price M.N."/>
            <person name="Huang J."/>
            <person name="Chakraborty R."/>
            <person name="Arkin A.P."/>
            <person name="Deutschbauer A."/>
        </authorList>
    </citation>
    <scope>NUCLEOTIDE SEQUENCE [LARGE SCALE GENOMIC DNA]</scope>
    <source>
        <strain evidence="1">4G11</strain>
    </source>
</reference>
<proteinExistence type="predicted"/>
<dbReference type="Pfam" id="PF02450">
    <property type="entry name" value="LCAT"/>
    <property type="match status" value="1"/>
</dbReference>
<evidence type="ECO:0008006" key="3">
    <source>
        <dbReference type="Google" id="ProtNLM"/>
    </source>
</evidence>
<gene>
    <name evidence="1" type="ORF">RR42_s2562</name>
</gene>
<protein>
    <recommendedName>
        <fullName evidence="3">Lecithin:cholesterol acyltransferase</fullName>
    </recommendedName>
</protein>
<dbReference type="OrthoDB" id="9814331at2"/>
<dbReference type="SUPFAM" id="SSF53474">
    <property type="entry name" value="alpha/beta-Hydrolases"/>
    <property type="match status" value="1"/>
</dbReference>
<keyword evidence="2" id="KW-1185">Reference proteome</keyword>